<name>A0ABN8E2K1_9VIBR</name>
<accession>A0ABN8E2K1</accession>
<gene>
    <name evidence="3" type="ORF">VMF7928_00081</name>
</gene>
<proteinExistence type="predicted"/>
<reference evidence="3" key="1">
    <citation type="submission" date="2021-11" db="EMBL/GenBank/DDBJ databases">
        <authorList>
            <person name="Rodrigo-Torres L."/>
            <person name="Arahal R. D."/>
            <person name="Lucena T."/>
        </authorList>
    </citation>
    <scope>NUCLEOTIDE SEQUENCE</scope>
    <source>
        <strain evidence="3">CECT 7928</strain>
    </source>
</reference>
<evidence type="ECO:0000313" key="3">
    <source>
        <dbReference type="EMBL" id="CAH0535979.1"/>
    </source>
</evidence>
<organism evidence="3 4">
    <name type="scientific">Vibrio marisflavi CECT 7928</name>
    <dbReference type="NCBI Taxonomy" id="634439"/>
    <lineage>
        <taxon>Bacteria</taxon>
        <taxon>Pseudomonadati</taxon>
        <taxon>Pseudomonadota</taxon>
        <taxon>Gammaproteobacteria</taxon>
        <taxon>Vibrionales</taxon>
        <taxon>Vibrionaceae</taxon>
        <taxon>Vibrio</taxon>
    </lineage>
</organism>
<dbReference type="PANTHER" id="PTHR38589:SF1">
    <property type="entry name" value="BLR0621 PROTEIN"/>
    <property type="match status" value="1"/>
</dbReference>
<evidence type="ECO:0000259" key="2">
    <source>
        <dbReference type="Pfam" id="PF03734"/>
    </source>
</evidence>
<dbReference type="PANTHER" id="PTHR38589">
    <property type="entry name" value="BLR0621 PROTEIN"/>
    <property type="match status" value="1"/>
</dbReference>
<evidence type="ECO:0000256" key="1">
    <source>
        <dbReference type="SAM" id="SignalP"/>
    </source>
</evidence>
<sequence length="257" mass="28011">MKASKSQFLFSILSFLTLVCTSTNSIASPQGLLENSRQMLLVTVPQLNDYHATLRLYQRASVNGRWQLSSIDGQQSIPAVIGKNGLAWSASLKDKPTNMSYKKEGDGRTPVGAFALPEAFGISNSPHPFMPYIHVDSNTVCVDDSNSNSYNKVVNKSLPNLRQDWSSAEQMADAVPMYNAGLIVSYNPKNEAGKGSCIFVHQWRSPNAGTAGCTAMDSKDITYLVSHLKKVDKPVLVVLPTGEYSSFDSKWGLPALS</sequence>
<feature type="signal peptide" evidence="1">
    <location>
        <begin position="1"/>
        <end position="27"/>
    </location>
</feature>
<keyword evidence="4" id="KW-1185">Reference proteome</keyword>
<dbReference type="EMBL" id="CAKLDM010000001">
    <property type="protein sequence ID" value="CAH0535979.1"/>
    <property type="molecule type" value="Genomic_DNA"/>
</dbReference>
<feature type="chain" id="PRO_5046734330" description="L,D-TPase catalytic domain-containing protein" evidence="1">
    <location>
        <begin position="28"/>
        <end position="257"/>
    </location>
</feature>
<protein>
    <recommendedName>
        <fullName evidence="2">L,D-TPase catalytic domain-containing protein</fullName>
    </recommendedName>
</protein>
<dbReference type="Pfam" id="PF03734">
    <property type="entry name" value="YkuD"/>
    <property type="match status" value="1"/>
</dbReference>
<dbReference type="Proteomes" id="UP000838748">
    <property type="component" value="Unassembled WGS sequence"/>
</dbReference>
<comment type="caution">
    <text evidence="3">The sequence shown here is derived from an EMBL/GenBank/DDBJ whole genome shotgun (WGS) entry which is preliminary data.</text>
</comment>
<evidence type="ECO:0000313" key="4">
    <source>
        <dbReference type="Proteomes" id="UP000838748"/>
    </source>
</evidence>
<keyword evidence="1" id="KW-0732">Signal</keyword>
<feature type="domain" description="L,D-TPase catalytic" evidence="2">
    <location>
        <begin position="76"/>
        <end position="236"/>
    </location>
</feature>
<dbReference type="InterPro" id="IPR005490">
    <property type="entry name" value="LD_TPept_cat_dom"/>
</dbReference>